<name>A0ABU0WKV0_9PROT</name>
<keyword evidence="2" id="KW-0732">Signal</keyword>
<reference evidence="3 4" key="1">
    <citation type="submission" date="2023-06" db="EMBL/GenBank/DDBJ databases">
        <title>Azospirillum isscasensis sp.nov, a bacterium isolated from rhizosphere soil of rice.</title>
        <authorList>
            <person name="Wang H."/>
        </authorList>
    </citation>
    <scope>NUCLEOTIDE SEQUENCE [LARGE SCALE GENOMIC DNA]</scope>
    <source>
        <strain evidence="3 4">C340-1</strain>
    </source>
</reference>
<dbReference type="SUPFAM" id="SSF160387">
    <property type="entry name" value="NosL/MerB-like"/>
    <property type="match status" value="1"/>
</dbReference>
<feature type="compositionally biased region" description="Gly residues" evidence="1">
    <location>
        <begin position="194"/>
        <end position="207"/>
    </location>
</feature>
<comment type="caution">
    <text evidence="3">The sequence shown here is derived from an EMBL/GenBank/DDBJ whole genome shotgun (WGS) entry which is preliminary data.</text>
</comment>
<dbReference type="PANTHER" id="PTHR41247:SF1">
    <property type="entry name" value="HTH-TYPE TRANSCRIPTIONAL REPRESSOR YCNK"/>
    <property type="match status" value="1"/>
</dbReference>
<organism evidence="3 4">
    <name type="scientific">Azospirillum isscasi</name>
    <dbReference type="NCBI Taxonomy" id="3053926"/>
    <lineage>
        <taxon>Bacteria</taxon>
        <taxon>Pseudomonadati</taxon>
        <taxon>Pseudomonadota</taxon>
        <taxon>Alphaproteobacteria</taxon>
        <taxon>Rhodospirillales</taxon>
        <taxon>Azospirillaceae</taxon>
        <taxon>Azospirillum</taxon>
    </lineage>
</organism>
<evidence type="ECO:0000313" key="4">
    <source>
        <dbReference type="Proteomes" id="UP001227317"/>
    </source>
</evidence>
<protein>
    <submittedName>
        <fullName evidence="3">Nitrous oxide reductase accessory protein NosL</fullName>
    </submittedName>
</protein>
<feature type="signal peptide" evidence="2">
    <location>
        <begin position="1"/>
        <end position="22"/>
    </location>
</feature>
<feature type="chain" id="PRO_5046943068" evidence="2">
    <location>
        <begin position="23"/>
        <end position="207"/>
    </location>
</feature>
<keyword evidence="4" id="KW-1185">Reference proteome</keyword>
<evidence type="ECO:0000313" key="3">
    <source>
        <dbReference type="EMBL" id="MDQ2104800.1"/>
    </source>
</evidence>
<accession>A0ABU0WKV0</accession>
<dbReference type="EMBL" id="JAUJFI010000104">
    <property type="protein sequence ID" value="MDQ2104800.1"/>
    <property type="molecule type" value="Genomic_DNA"/>
</dbReference>
<dbReference type="InterPro" id="IPR008719">
    <property type="entry name" value="N2O_reductase_NosL"/>
</dbReference>
<proteinExistence type="predicted"/>
<sequence>MRTSLKATLLAVGLLLPLSACQQERAETAPPPPVAITADAIGHYCGMNLADHPGPKGQILVGGRDRPVWLSSVRDTFAFTMLPEETKDVRAIYVTDVGKAADPRKPDLSVWIEARKAWYVVGSRQRGGMGEAEPFPFANEADAQRFAAGNGGTVKRFAEVKEDEILYPQTPQEQTASDEPAAHNGEHGGEQGRGHGAGHGSGHGVKP</sequence>
<gene>
    <name evidence="3" type="ORF">QSG27_19020</name>
</gene>
<dbReference type="PANTHER" id="PTHR41247">
    <property type="entry name" value="HTH-TYPE TRANSCRIPTIONAL REPRESSOR YCNK"/>
    <property type="match status" value="1"/>
</dbReference>
<dbReference type="RefSeq" id="WP_306708875.1">
    <property type="nucleotide sequence ID" value="NZ_JAUJFI010000104.1"/>
</dbReference>
<dbReference type="Gene3D" id="3.30.70.2060">
    <property type="match status" value="1"/>
</dbReference>
<dbReference type="Pfam" id="PF05573">
    <property type="entry name" value="NosL"/>
    <property type="match status" value="1"/>
</dbReference>
<dbReference type="Gene3D" id="3.30.70.2050">
    <property type="match status" value="1"/>
</dbReference>
<evidence type="ECO:0000256" key="1">
    <source>
        <dbReference type="SAM" id="MobiDB-lite"/>
    </source>
</evidence>
<dbReference type="Proteomes" id="UP001227317">
    <property type="component" value="Unassembled WGS sequence"/>
</dbReference>
<feature type="region of interest" description="Disordered" evidence="1">
    <location>
        <begin position="163"/>
        <end position="207"/>
    </location>
</feature>
<evidence type="ECO:0000256" key="2">
    <source>
        <dbReference type="SAM" id="SignalP"/>
    </source>
</evidence>
<feature type="compositionally biased region" description="Basic and acidic residues" evidence="1">
    <location>
        <begin position="180"/>
        <end position="193"/>
    </location>
</feature>